<dbReference type="PANTHER" id="PTHR46532:SF4">
    <property type="entry name" value="AAA+ ATPASE DOMAIN-CONTAINING PROTEIN"/>
    <property type="match status" value="1"/>
</dbReference>
<dbReference type="GO" id="GO:0045505">
    <property type="term" value="F:dynein intermediate chain binding"/>
    <property type="evidence" value="ECO:0007669"/>
    <property type="project" value="InterPro"/>
</dbReference>
<dbReference type="Gene3D" id="1.20.58.1120">
    <property type="match status" value="1"/>
</dbReference>
<protein>
    <submittedName>
        <fullName evidence="2">Putative dynein heavy chain</fullName>
    </submittedName>
</protein>
<dbReference type="Proteomes" id="UP000028838">
    <property type="component" value="Unassembled WGS sequence"/>
</dbReference>
<dbReference type="GO" id="GO:0005858">
    <property type="term" value="C:axonemal dynein complex"/>
    <property type="evidence" value="ECO:0007669"/>
    <property type="project" value="TreeGrafter"/>
</dbReference>
<proteinExistence type="inferred from homology"/>
<accession>A0A086KKK2</accession>
<comment type="similarity">
    <text evidence="1">Belongs to the dynein heavy chain family.</text>
</comment>
<gene>
    <name evidence="2" type="ORF">TGFOU_405210</name>
</gene>
<dbReference type="GO" id="GO:0051959">
    <property type="term" value="F:dynein light intermediate chain binding"/>
    <property type="evidence" value="ECO:0007669"/>
    <property type="project" value="InterPro"/>
</dbReference>
<dbReference type="VEuPathDB" id="ToxoDB:TGFOU_405210"/>
<sequence>MVWTTDCHEALEKLSRERDKSIMNATNKKFVAMMTDLVAACLSDLGTQLNRTKYETLVTIHVHQRDVFADLWKKVKEHRLRDSSDFEWLKQTRLYWKTDTDNALIAIADVDFTYSYEYLGVKERLAITPLTDRQEKQEKQIEKPLPSVPLSTFLPPSREEMTACNDAWPLTERRRTETAAYHMLHNPCFSNTVDSSPVCRFSFLCAPLGSPPSTSARFLGGSASLPVFAWSPLPRSPWPPRSWRAASPAYAPSWVPGVT</sequence>
<dbReference type="PANTHER" id="PTHR46532">
    <property type="entry name" value="MALE FERTILITY FACTOR KL5"/>
    <property type="match status" value="1"/>
</dbReference>
<comment type="caution">
    <text evidence="2">The sequence shown here is derived from an EMBL/GenBank/DDBJ whole genome shotgun (WGS) entry which is preliminary data.</text>
</comment>
<dbReference type="AlphaFoldDB" id="A0A086KKK2"/>
<dbReference type="EMBL" id="AEYH02001950">
    <property type="protein sequence ID" value="KFG44920.1"/>
    <property type="molecule type" value="Genomic_DNA"/>
</dbReference>
<organism evidence="2 3">
    <name type="scientific">Toxoplasma gondii FOU</name>
    <dbReference type="NCBI Taxonomy" id="943167"/>
    <lineage>
        <taxon>Eukaryota</taxon>
        <taxon>Sar</taxon>
        <taxon>Alveolata</taxon>
        <taxon>Apicomplexa</taxon>
        <taxon>Conoidasida</taxon>
        <taxon>Coccidia</taxon>
        <taxon>Eucoccidiorida</taxon>
        <taxon>Eimeriorina</taxon>
        <taxon>Sarcocystidae</taxon>
        <taxon>Toxoplasma</taxon>
    </lineage>
</organism>
<name>A0A086KKK2_TOXGO</name>
<reference evidence="2 3" key="1">
    <citation type="submission" date="2014-07" db="EMBL/GenBank/DDBJ databases">
        <authorList>
            <person name="Sibley D."/>
            <person name="Venepally P."/>
            <person name="Karamycheva S."/>
            <person name="Hadjithomas M."/>
            <person name="Khan A."/>
            <person name="Brunk B."/>
            <person name="Roos D."/>
            <person name="Caler E."/>
            <person name="Lorenzi H."/>
        </authorList>
    </citation>
    <scope>NUCLEOTIDE SEQUENCE [LARGE SCALE GENOMIC DNA]</scope>
    <source>
        <strain evidence="2 3">FOU</strain>
    </source>
</reference>
<evidence type="ECO:0000313" key="2">
    <source>
        <dbReference type="EMBL" id="KFG44920.1"/>
    </source>
</evidence>
<dbReference type="InterPro" id="IPR026983">
    <property type="entry name" value="DHC"/>
</dbReference>
<dbReference type="GO" id="GO:0007018">
    <property type="term" value="P:microtubule-based movement"/>
    <property type="evidence" value="ECO:0007669"/>
    <property type="project" value="InterPro"/>
</dbReference>
<evidence type="ECO:0000313" key="3">
    <source>
        <dbReference type="Proteomes" id="UP000028838"/>
    </source>
</evidence>
<evidence type="ECO:0000256" key="1">
    <source>
        <dbReference type="ARBA" id="ARBA00008887"/>
    </source>
</evidence>